<protein>
    <submittedName>
        <fullName evidence="2">Uncharacterized protein</fullName>
    </submittedName>
</protein>
<feature type="compositionally biased region" description="Basic and acidic residues" evidence="1">
    <location>
        <begin position="65"/>
        <end position="78"/>
    </location>
</feature>
<accession>A0A2I0TB17</accession>
<evidence type="ECO:0000313" key="2">
    <source>
        <dbReference type="EMBL" id="PKU30975.1"/>
    </source>
</evidence>
<evidence type="ECO:0000313" key="3">
    <source>
        <dbReference type="Proteomes" id="UP000233556"/>
    </source>
</evidence>
<name>A0A2I0TB17_LIMLA</name>
<proteinExistence type="predicted"/>
<sequence>MLMGGRPAVETLSLQISKKGQVKIGSLCRVLDAAKGPDTNATSQRFPSGIKRQPEDNGYGLYPTDQEKGDKTTEECPELKSQGRVLQAP</sequence>
<organism evidence="2 3">
    <name type="scientific">Limosa lapponica baueri</name>
    <dbReference type="NCBI Taxonomy" id="1758121"/>
    <lineage>
        <taxon>Eukaryota</taxon>
        <taxon>Metazoa</taxon>
        <taxon>Chordata</taxon>
        <taxon>Craniata</taxon>
        <taxon>Vertebrata</taxon>
        <taxon>Euteleostomi</taxon>
        <taxon>Archelosauria</taxon>
        <taxon>Archosauria</taxon>
        <taxon>Dinosauria</taxon>
        <taxon>Saurischia</taxon>
        <taxon>Theropoda</taxon>
        <taxon>Coelurosauria</taxon>
        <taxon>Aves</taxon>
        <taxon>Neognathae</taxon>
        <taxon>Neoaves</taxon>
        <taxon>Charadriiformes</taxon>
        <taxon>Scolopacidae</taxon>
        <taxon>Limosa</taxon>
    </lineage>
</organism>
<reference evidence="3" key="1">
    <citation type="submission" date="2017-11" db="EMBL/GenBank/DDBJ databases">
        <authorList>
            <person name="Lima N.C."/>
            <person name="Parody-Merino A.M."/>
            <person name="Battley P.F."/>
            <person name="Fidler A.E."/>
            <person name="Prosdocimi F."/>
        </authorList>
    </citation>
    <scope>NUCLEOTIDE SEQUENCE [LARGE SCALE GENOMIC DNA]</scope>
</reference>
<evidence type="ECO:0000256" key="1">
    <source>
        <dbReference type="SAM" id="MobiDB-lite"/>
    </source>
</evidence>
<feature type="region of interest" description="Disordered" evidence="1">
    <location>
        <begin position="35"/>
        <end position="89"/>
    </location>
</feature>
<reference evidence="3" key="2">
    <citation type="submission" date="2017-12" db="EMBL/GenBank/DDBJ databases">
        <title>Genome sequence of the Bar-tailed Godwit (Limosa lapponica baueri).</title>
        <authorList>
            <person name="Lima N.C.B."/>
            <person name="Parody-Merino A.M."/>
            <person name="Battley P.F."/>
            <person name="Fidler A.E."/>
            <person name="Prosdocimi F."/>
        </authorList>
    </citation>
    <scope>NUCLEOTIDE SEQUENCE [LARGE SCALE GENOMIC DNA]</scope>
</reference>
<dbReference type="AlphaFoldDB" id="A0A2I0TB17"/>
<keyword evidence="3" id="KW-1185">Reference proteome</keyword>
<dbReference type="Proteomes" id="UP000233556">
    <property type="component" value="Unassembled WGS sequence"/>
</dbReference>
<dbReference type="EMBL" id="KZ513633">
    <property type="protein sequence ID" value="PKU30975.1"/>
    <property type="molecule type" value="Genomic_DNA"/>
</dbReference>
<gene>
    <name evidence="2" type="ORF">llap_18722</name>
</gene>